<evidence type="ECO:0000313" key="2">
    <source>
        <dbReference type="Proteomes" id="UP000050525"/>
    </source>
</evidence>
<keyword evidence="2" id="KW-1185">Reference proteome</keyword>
<comment type="caution">
    <text evidence="1">The sequence shown here is derived from an EMBL/GenBank/DDBJ whole genome shotgun (WGS) entry which is preliminary data.</text>
</comment>
<accession>A0A151NY74</accession>
<protein>
    <submittedName>
        <fullName evidence="1">Uncharacterized protein</fullName>
    </submittedName>
</protein>
<gene>
    <name evidence="1" type="ORF">Y1Q_0006359</name>
</gene>
<dbReference type="EMBL" id="AKHW03001628">
    <property type="protein sequence ID" value="KYO41600.1"/>
    <property type="molecule type" value="Genomic_DNA"/>
</dbReference>
<dbReference type="Proteomes" id="UP000050525">
    <property type="component" value="Unassembled WGS sequence"/>
</dbReference>
<name>A0A151NY74_ALLMI</name>
<organism evidence="1 2">
    <name type="scientific">Alligator mississippiensis</name>
    <name type="common">American alligator</name>
    <dbReference type="NCBI Taxonomy" id="8496"/>
    <lineage>
        <taxon>Eukaryota</taxon>
        <taxon>Metazoa</taxon>
        <taxon>Chordata</taxon>
        <taxon>Craniata</taxon>
        <taxon>Vertebrata</taxon>
        <taxon>Euteleostomi</taxon>
        <taxon>Archelosauria</taxon>
        <taxon>Archosauria</taxon>
        <taxon>Crocodylia</taxon>
        <taxon>Alligatoridae</taxon>
        <taxon>Alligatorinae</taxon>
        <taxon>Alligator</taxon>
    </lineage>
</organism>
<reference evidence="1 2" key="1">
    <citation type="journal article" date="2012" name="Genome Biol.">
        <title>Sequencing three crocodilian genomes to illuminate the evolution of archosaurs and amniotes.</title>
        <authorList>
            <person name="St John J.A."/>
            <person name="Braun E.L."/>
            <person name="Isberg S.R."/>
            <person name="Miles L.G."/>
            <person name="Chong A.Y."/>
            <person name="Gongora J."/>
            <person name="Dalzell P."/>
            <person name="Moran C."/>
            <person name="Bed'hom B."/>
            <person name="Abzhanov A."/>
            <person name="Burgess S.C."/>
            <person name="Cooksey A.M."/>
            <person name="Castoe T.A."/>
            <person name="Crawford N.G."/>
            <person name="Densmore L.D."/>
            <person name="Drew J.C."/>
            <person name="Edwards S.V."/>
            <person name="Faircloth B.C."/>
            <person name="Fujita M.K."/>
            <person name="Greenwold M.J."/>
            <person name="Hoffmann F.G."/>
            <person name="Howard J.M."/>
            <person name="Iguchi T."/>
            <person name="Janes D.E."/>
            <person name="Khan S.Y."/>
            <person name="Kohno S."/>
            <person name="de Koning A.J."/>
            <person name="Lance S.L."/>
            <person name="McCarthy F.M."/>
            <person name="McCormack J.E."/>
            <person name="Merchant M.E."/>
            <person name="Peterson D.G."/>
            <person name="Pollock D.D."/>
            <person name="Pourmand N."/>
            <person name="Raney B.J."/>
            <person name="Roessler K.A."/>
            <person name="Sanford J.R."/>
            <person name="Sawyer R.H."/>
            <person name="Schmidt C.J."/>
            <person name="Triplett E.W."/>
            <person name="Tuberville T.D."/>
            <person name="Venegas-Anaya M."/>
            <person name="Howard J.T."/>
            <person name="Jarvis E.D."/>
            <person name="Guillette L.J.Jr."/>
            <person name="Glenn T.C."/>
            <person name="Green R.E."/>
            <person name="Ray D.A."/>
        </authorList>
    </citation>
    <scope>NUCLEOTIDE SEQUENCE [LARGE SCALE GENOMIC DNA]</scope>
    <source>
        <strain evidence="1">KSC_2009_1</strain>
    </source>
</reference>
<sequence length="75" mass="8557">MERRPWHLLGTQLPREWRSQCVLQKSPRCQQATRAFLLLGLAACSWLFRSCALDLSVRLRQAGQSPADSSWSGDK</sequence>
<proteinExistence type="predicted"/>
<evidence type="ECO:0000313" key="1">
    <source>
        <dbReference type="EMBL" id="KYO41600.1"/>
    </source>
</evidence>
<dbReference type="AlphaFoldDB" id="A0A151NY74"/>